<organism evidence="13 14">
    <name type="scientific">Chryseomicrobium excrementi</name>
    <dbReference type="NCBI Taxonomy" id="2041346"/>
    <lineage>
        <taxon>Bacteria</taxon>
        <taxon>Bacillati</taxon>
        <taxon>Bacillota</taxon>
        <taxon>Bacilli</taxon>
        <taxon>Bacillales</taxon>
        <taxon>Caryophanaceae</taxon>
        <taxon>Chryseomicrobium</taxon>
    </lineage>
</organism>
<dbReference type="GO" id="GO:0016887">
    <property type="term" value="F:ATP hydrolysis activity"/>
    <property type="evidence" value="ECO:0007669"/>
    <property type="project" value="InterPro"/>
</dbReference>
<dbReference type="SUPFAM" id="SSF52540">
    <property type="entry name" value="P-loop containing nucleoside triphosphate hydrolases"/>
    <property type="match status" value="1"/>
</dbReference>
<dbReference type="OrthoDB" id="9802264at2"/>
<evidence type="ECO:0000256" key="10">
    <source>
        <dbReference type="ARBA" id="ARBA00066388"/>
    </source>
</evidence>
<comment type="caution">
    <text evidence="13">The sequence shown here is derived from an EMBL/GenBank/DDBJ whole genome shotgun (WGS) entry which is preliminary data.</text>
</comment>
<dbReference type="GO" id="GO:0005524">
    <property type="term" value="F:ATP binding"/>
    <property type="evidence" value="ECO:0007669"/>
    <property type="project" value="UniProtKB-KW"/>
</dbReference>
<dbReference type="RefSeq" id="WP_100353771.1">
    <property type="nucleotide sequence ID" value="NZ_PCGR01000002.1"/>
</dbReference>
<dbReference type="GO" id="GO:0015418">
    <property type="term" value="F:ABC-type quaternary ammonium compound transporting activity"/>
    <property type="evidence" value="ECO:0007669"/>
    <property type="project" value="UniProtKB-EC"/>
</dbReference>
<dbReference type="PANTHER" id="PTHR42781:SF1">
    <property type="entry name" value="THIAMINE IMPORT ATP-BINDING PROTEIN THIQ"/>
    <property type="match status" value="1"/>
</dbReference>
<dbReference type="FunFam" id="3.40.50.300:FF:000425">
    <property type="entry name" value="Probable ABC transporter, ATP-binding subunit"/>
    <property type="match status" value="1"/>
</dbReference>
<keyword evidence="5" id="KW-0067">ATP-binding</keyword>
<evidence type="ECO:0000256" key="8">
    <source>
        <dbReference type="ARBA" id="ARBA00052482"/>
    </source>
</evidence>
<evidence type="ECO:0000256" key="7">
    <source>
        <dbReference type="ARBA" id="ARBA00023136"/>
    </source>
</evidence>
<evidence type="ECO:0000256" key="4">
    <source>
        <dbReference type="ARBA" id="ARBA00022741"/>
    </source>
</evidence>
<dbReference type="Gene3D" id="3.40.50.300">
    <property type="entry name" value="P-loop containing nucleotide triphosphate hydrolases"/>
    <property type="match status" value="1"/>
</dbReference>
<dbReference type="EMBL" id="PCGR01000002">
    <property type="protein sequence ID" value="PJK17237.1"/>
    <property type="molecule type" value="Genomic_DNA"/>
</dbReference>
<protein>
    <recommendedName>
        <fullName evidence="11">Carnitine transport ATP-binding protein OpuCA</fullName>
        <ecNumber evidence="10">7.6.2.9</ecNumber>
    </recommendedName>
</protein>
<dbReference type="EC" id="7.6.2.9" evidence="10"/>
<keyword evidence="4" id="KW-0547">Nucleotide-binding</keyword>
<dbReference type="PROSITE" id="PS50893">
    <property type="entry name" value="ABC_TRANSPORTER_2"/>
    <property type="match status" value="1"/>
</dbReference>
<keyword evidence="2" id="KW-1003">Cell membrane</keyword>
<dbReference type="InterPro" id="IPR017871">
    <property type="entry name" value="ABC_transporter-like_CS"/>
</dbReference>
<dbReference type="Proteomes" id="UP000228680">
    <property type="component" value="Unassembled WGS sequence"/>
</dbReference>
<sequence length="332" mass="36902">MTVLRLKEIEKTYDSEFTLAPLELVIEEGEFFTLIGPSGCGKTTLLKVIAGLVTPDKGTIHHKGQDITEVVAERRHFAMMFQQPHLFPHMTVEQNVSFGLRMNKVPKTERTRRAKEALRQVGLESFAARYPSELSGGQQQRVSLARALVVEPELLLLDEPFSALDPQLKDEMQHLVKQLQKQLGITTVCVTHDQQEAFLLADRMAVMKEGKILQVGAPHTLYSHPDTRDVASFLGHTNVLAAQDAAALIPLTSLVRDNQLVIIPSEAIRLEETGTLGVIKHIQLQKDTALVTVALSKFEVVAKVWASRASNYKLGDQVFLNVEPNAIHLIPN</sequence>
<keyword evidence="1" id="KW-0813">Transport</keyword>
<keyword evidence="14" id="KW-1185">Reference proteome</keyword>
<evidence type="ECO:0000256" key="6">
    <source>
        <dbReference type="ARBA" id="ARBA00022967"/>
    </source>
</evidence>
<gene>
    <name evidence="13" type="ORF">CQS04_08835</name>
</gene>
<keyword evidence="6" id="KW-1278">Translocase</keyword>
<keyword evidence="3" id="KW-0997">Cell inner membrane</keyword>
<dbReference type="Pfam" id="PF00005">
    <property type="entry name" value="ABC_tran"/>
    <property type="match status" value="1"/>
</dbReference>
<dbReference type="InterPro" id="IPR003439">
    <property type="entry name" value="ABC_transporter-like_ATP-bd"/>
</dbReference>
<proteinExistence type="predicted"/>
<dbReference type="SMART" id="SM00382">
    <property type="entry name" value="AAA"/>
    <property type="match status" value="1"/>
</dbReference>
<reference evidence="13 14" key="1">
    <citation type="submission" date="2017-10" db="EMBL/GenBank/DDBJ databases">
        <title>Draft genome of Chryseomicrobium casticus sp. nov.</title>
        <authorList>
            <person name="Chakraborty R."/>
            <person name="Saha T."/>
        </authorList>
    </citation>
    <scope>NUCLEOTIDE SEQUENCE [LARGE SCALE GENOMIC DNA]</scope>
    <source>
        <strain evidence="13 14">ET03</strain>
    </source>
</reference>
<comment type="subunit">
    <text evidence="9">The complex is composed of two ATP-binding proteins (OpuCA), two transmembrane proteins (OpuCB and OpuCD) and a solute-binding protein (OpuCC).</text>
</comment>
<keyword evidence="7" id="KW-0472">Membrane</keyword>
<comment type="catalytic activity">
    <reaction evidence="8">
        <text>a quaternary ammonium(out) + ATP + H2O = a quaternary ammonium(in) + ADP + phosphate + H(+)</text>
        <dbReference type="Rhea" id="RHEA:11036"/>
        <dbReference type="ChEBI" id="CHEBI:15377"/>
        <dbReference type="ChEBI" id="CHEBI:15378"/>
        <dbReference type="ChEBI" id="CHEBI:30616"/>
        <dbReference type="ChEBI" id="CHEBI:35267"/>
        <dbReference type="ChEBI" id="CHEBI:43474"/>
        <dbReference type="ChEBI" id="CHEBI:456216"/>
        <dbReference type="EC" id="7.6.2.9"/>
    </reaction>
</comment>
<dbReference type="PROSITE" id="PS00211">
    <property type="entry name" value="ABC_TRANSPORTER_1"/>
    <property type="match status" value="1"/>
</dbReference>
<dbReference type="InterPro" id="IPR027417">
    <property type="entry name" value="P-loop_NTPase"/>
</dbReference>
<dbReference type="PANTHER" id="PTHR42781">
    <property type="entry name" value="SPERMIDINE/PUTRESCINE IMPORT ATP-BINDING PROTEIN POTA"/>
    <property type="match status" value="1"/>
</dbReference>
<dbReference type="AlphaFoldDB" id="A0A2M9F194"/>
<accession>A0A2M9F194</accession>
<evidence type="ECO:0000313" key="13">
    <source>
        <dbReference type="EMBL" id="PJK17237.1"/>
    </source>
</evidence>
<evidence type="ECO:0000256" key="5">
    <source>
        <dbReference type="ARBA" id="ARBA00022840"/>
    </source>
</evidence>
<evidence type="ECO:0000256" key="1">
    <source>
        <dbReference type="ARBA" id="ARBA00022448"/>
    </source>
</evidence>
<evidence type="ECO:0000256" key="2">
    <source>
        <dbReference type="ARBA" id="ARBA00022475"/>
    </source>
</evidence>
<dbReference type="InterPro" id="IPR003593">
    <property type="entry name" value="AAA+_ATPase"/>
</dbReference>
<evidence type="ECO:0000256" key="11">
    <source>
        <dbReference type="ARBA" id="ARBA00070305"/>
    </source>
</evidence>
<evidence type="ECO:0000259" key="12">
    <source>
        <dbReference type="PROSITE" id="PS50893"/>
    </source>
</evidence>
<evidence type="ECO:0000256" key="3">
    <source>
        <dbReference type="ARBA" id="ARBA00022519"/>
    </source>
</evidence>
<evidence type="ECO:0000313" key="14">
    <source>
        <dbReference type="Proteomes" id="UP000228680"/>
    </source>
</evidence>
<evidence type="ECO:0000256" key="9">
    <source>
        <dbReference type="ARBA" id="ARBA00063934"/>
    </source>
</evidence>
<feature type="domain" description="ABC transporter" evidence="12">
    <location>
        <begin position="4"/>
        <end position="234"/>
    </location>
</feature>
<dbReference type="InterPro" id="IPR050093">
    <property type="entry name" value="ABC_SmlMolc_Importer"/>
</dbReference>
<name>A0A2M9F194_9BACL</name>